<sequence>MANASSYETAQKLYIAYYQRPADPEGLRFWADQIENAGGSLEVALSSFANSVEAQELYGDITADNIESVVENFYQAAFGRAADAEGLAFYVNGFNDGTFTPASIALNILDGASGGDLAVINNKVIAADRFTNAIDGGARDEEFGQRDPQFTYDADDIVAAREWLEAVSSAPSSVPTASETLTNIEDDFSNPGDAGVGSSGQTFTLTTDLDSFTGTSSNDLFVGTVDDATPADATLNGLDSLDGGAGIDTLRVADTDPAGSGFPAGLTLSSIENVTARAAGTAKFDTSDFADVVSLASTQSAAAELTGSATQDISVSGATGAIDVEGGNNITVNDAADNQNINVGESGAGSTNAAGTISVTDSKQGDGDITIDGGTDVTVNATTDAAAAIADAGDVVIGATKAASGDVVVVQNVKHNGEGGNVAQADISVTGGTTVDVTVNATSTAKDQDSDNDILNGTVTVTGDDATKSVSVVQNNSATTFTKPAVAVIKETSVVTFKAMSANETLIVNGLTFTASKALTAEQVAGAFADLAAADTQSATGPTANGIYTGTFNTAVWTSGARDGATVTFTANDEDEADLVFTGTATTNDAGARAPTQVKSAGAASVDADTSTNTVTIGDVVVNEGGSDSITEITLDTYKAATLGAGGSLDALTTLSLANSADEATVTTAATTLALNVDDVDDAVSLDGTAATVETLNLTASGDASTFALTSEATKTLNVTANAALNLTGSTLTVLESAVVSGAGNVTLGDISGATKTLDASGATGNISATVDGTTATVTTSSGNDSITVDTAGLSKNISLGGGNDTLTFSEATANVPTAGTVDGGDGVDTVAMTSASAQALDNNTNFATAISGFERLTITDTVVNDDTVDQVDTIVIDTAALGFSYITTSGTVSDPVATADTVATRDVLQLDNLANDGTVVLTATGNVVVNVKDAATGASDVVNLQVSQNGDTDFGSATIANVETVNIDAIDSVPVLANGTADIDEHTLSVSVDSATSLNLTGSADLDLTVTDDAVLTTVNASAMTGALTYVADGTLAQTVTGGSGDDHLTGAGSGDTLIGGAGKDTFVVGAAVDLLKLDGGDGTDTFDFNGVSSNKSNFAVVQGVNTGDIFDFDGITGGDASFRQAQITLSQGATESTQAFLDQAMTNLGDNGFGWFQFNGNTYIAGDVGGDSANAFVDGTDFVVMLTGLVDLSAASFNGTNATLELG</sequence>
<evidence type="ECO:0000259" key="1">
    <source>
        <dbReference type="Pfam" id="PF13946"/>
    </source>
</evidence>
<dbReference type="EMBL" id="SLWX01000015">
    <property type="protein sequence ID" value="TCO73760.1"/>
    <property type="molecule type" value="Genomic_DNA"/>
</dbReference>
<dbReference type="Gene3D" id="2.160.20.160">
    <property type="match status" value="1"/>
</dbReference>
<dbReference type="InterPro" id="IPR025282">
    <property type="entry name" value="DUF4214"/>
</dbReference>
<dbReference type="Pfam" id="PF13946">
    <property type="entry name" value="DUF4214"/>
    <property type="match status" value="1"/>
</dbReference>
<gene>
    <name evidence="2" type="ORF">EV688_11577</name>
</gene>
<proteinExistence type="predicted"/>
<accession>A0A4V2SB18</accession>
<keyword evidence="3" id="KW-1185">Reference proteome</keyword>
<dbReference type="Gene3D" id="2.150.10.10">
    <property type="entry name" value="Serralysin-like metalloprotease, C-terminal"/>
    <property type="match status" value="1"/>
</dbReference>
<dbReference type="AlphaFoldDB" id="A0A4V2SB18"/>
<feature type="domain" description="DUF4214" evidence="1">
    <location>
        <begin position="46"/>
        <end position="109"/>
    </location>
</feature>
<evidence type="ECO:0000313" key="2">
    <source>
        <dbReference type="EMBL" id="TCO73760.1"/>
    </source>
</evidence>
<dbReference type="PRINTS" id="PR00313">
    <property type="entry name" value="CABNDNGRPT"/>
</dbReference>
<organism evidence="2 3">
    <name type="scientific">Chromatocurvus halotolerans</name>
    <dbReference type="NCBI Taxonomy" id="1132028"/>
    <lineage>
        <taxon>Bacteria</taxon>
        <taxon>Pseudomonadati</taxon>
        <taxon>Pseudomonadota</taxon>
        <taxon>Gammaproteobacteria</taxon>
        <taxon>Cellvibrionales</taxon>
        <taxon>Halieaceae</taxon>
        <taxon>Chromatocurvus</taxon>
    </lineage>
</organism>
<evidence type="ECO:0000313" key="3">
    <source>
        <dbReference type="Proteomes" id="UP000294980"/>
    </source>
</evidence>
<name>A0A4V2SB18_9GAMM</name>
<dbReference type="Proteomes" id="UP000294980">
    <property type="component" value="Unassembled WGS sequence"/>
</dbReference>
<reference evidence="2 3" key="1">
    <citation type="submission" date="2019-03" db="EMBL/GenBank/DDBJ databases">
        <title>Genomic Encyclopedia of Type Strains, Phase IV (KMG-IV): sequencing the most valuable type-strain genomes for metagenomic binning, comparative biology and taxonomic classification.</title>
        <authorList>
            <person name="Goeker M."/>
        </authorList>
    </citation>
    <scope>NUCLEOTIDE SEQUENCE [LARGE SCALE GENOMIC DNA]</scope>
    <source>
        <strain evidence="2 3">DSM 23344</strain>
    </source>
</reference>
<dbReference type="SUPFAM" id="SSF51120">
    <property type="entry name" value="beta-Roll"/>
    <property type="match status" value="1"/>
</dbReference>
<dbReference type="OrthoDB" id="6857423at2"/>
<dbReference type="RefSeq" id="WP_117319319.1">
    <property type="nucleotide sequence ID" value="NZ_QQSW01000024.1"/>
</dbReference>
<dbReference type="InterPro" id="IPR011049">
    <property type="entry name" value="Serralysin-like_metalloprot_C"/>
</dbReference>
<comment type="caution">
    <text evidence="2">The sequence shown here is derived from an EMBL/GenBank/DDBJ whole genome shotgun (WGS) entry which is preliminary data.</text>
</comment>
<protein>
    <submittedName>
        <fullName evidence="2">Uncharacterized protein DUF4214</fullName>
    </submittedName>
</protein>